<dbReference type="AlphaFoldDB" id="A0A0A2BYV3"/>
<proteinExistence type="predicted"/>
<name>A0A0A2BYV3_PROMR</name>
<dbReference type="SUPFAM" id="SSF53850">
    <property type="entry name" value="Periplasmic binding protein-like II"/>
    <property type="match status" value="1"/>
</dbReference>
<protein>
    <submittedName>
        <fullName evidence="1">Periplasmic binding protein-like II</fullName>
    </submittedName>
</protein>
<comment type="caution">
    <text evidence="1">The sequence shown here is derived from an EMBL/GenBank/DDBJ whole genome shotgun (WGS) entry which is preliminary data.</text>
</comment>
<organism evidence="1 2">
    <name type="scientific">Prochlorococcus marinus str. PAC1</name>
    <dbReference type="NCBI Taxonomy" id="59924"/>
    <lineage>
        <taxon>Bacteria</taxon>
        <taxon>Bacillati</taxon>
        <taxon>Cyanobacteriota</taxon>
        <taxon>Cyanophyceae</taxon>
        <taxon>Synechococcales</taxon>
        <taxon>Prochlorococcaceae</taxon>
        <taxon>Prochlorococcus</taxon>
    </lineage>
</organism>
<reference evidence="2" key="1">
    <citation type="journal article" date="2014" name="Sci. Data">
        <title>Genomes of diverse isolates of the marine cyanobacterium Prochlorococcus.</title>
        <authorList>
            <person name="Biller S."/>
            <person name="Berube P."/>
            <person name="Thompson J."/>
            <person name="Kelly L."/>
            <person name="Roggensack S."/>
            <person name="Awad L."/>
            <person name="Roache-Johnson K."/>
            <person name="Ding H."/>
            <person name="Giovannoni S.J."/>
            <person name="Moore L.R."/>
            <person name="Chisholm S.W."/>
        </authorList>
    </citation>
    <scope>NUCLEOTIDE SEQUENCE [LARGE SCALE GENOMIC DNA]</scope>
    <source>
        <strain evidence="2">PAC1</strain>
    </source>
</reference>
<dbReference type="Proteomes" id="UP000030392">
    <property type="component" value="Unassembled WGS sequence"/>
</dbReference>
<dbReference type="RefSeq" id="WP_036906795.1">
    <property type="nucleotide sequence ID" value="NZ_CP138967.1"/>
</dbReference>
<accession>A0A0A2BYV3</accession>
<sequence>MNTNTLGRREFIKYGLSSSLVLLSGCSTSQKKLALRGVTNSFPSEFVKSLSTGWEFFPIKDIEFKKSPYNSALNEKTDLLVLNDGWISGLPINSLQEIKADNIRNNFSKQTSAFLDGLGKDYKKKLFPLAVSPWVILFRNEDSLALNNKNSWEVVFSSSLTKQIVFPKSPYLLISIAQKIDLVNDFSKIKSQAQSFDDMNALNWVISGRANAAVLPLSSCVDSLVKDPRLSVLLPQEGSPLNWTVLASPSLSPESFPTDWFNSLWSSTYLRRVISKGFLPPTNFLDLRRKNINVPKRYQTIFLPEESVWNKCWSLPILSFQEKKDLALNWNNS</sequence>
<evidence type="ECO:0000313" key="2">
    <source>
        <dbReference type="Proteomes" id="UP000030392"/>
    </source>
</evidence>
<dbReference type="EMBL" id="JNAX01000015">
    <property type="protein sequence ID" value="KGG19258.1"/>
    <property type="molecule type" value="Genomic_DNA"/>
</dbReference>
<evidence type="ECO:0000313" key="1">
    <source>
        <dbReference type="EMBL" id="KGG19258.1"/>
    </source>
</evidence>
<gene>
    <name evidence="1" type="ORF">EV03_1638</name>
</gene>